<proteinExistence type="inferred from homology"/>
<dbReference type="AlphaFoldDB" id="A0A0S4JSX8"/>
<gene>
    <name evidence="3" type="ORF">BSAL_40720</name>
</gene>
<dbReference type="SUPFAM" id="SSF54506">
    <property type="entry name" value="Diaminopimelate epimerase-like"/>
    <property type="match status" value="2"/>
</dbReference>
<feature type="non-terminal residue" evidence="3">
    <location>
        <position position="446"/>
    </location>
</feature>
<organism evidence="3 4">
    <name type="scientific">Bodo saltans</name>
    <name type="common">Flagellated protozoan</name>
    <dbReference type="NCBI Taxonomy" id="75058"/>
    <lineage>
        <taxon>Eukaryota</taxon>
        <taxon>Discoba</taxon>
        <taxon>Euglenozoa</taxon>
        <taxon>Kinetoplastea</taxon>
        <taxon>Metakinetoplastina</taxon>
        <taxon>Eubodonida</taxon>
        <taxon>Bodonidae</taxon>
        <taxon>Bodo</taxon>
    </lineage>
</organism>
<evidence type="ECO:0000313" key="4">
    <source>
        <dbReference type="Proteomes" id="UP000051952"/>
    </source>
</evidence>
<accession>A0A0S4JSX8</accession>
<dbReference type="GO" id="GO:0005829">
    <property type="term" value="C:cytosol"/>
    <property type="evidence" value="ECO:0007669"/>
    <property type="project" value="TreeGrafter"/>
</dbReference>
<dbReference type="EMBL" id="CYKH01002117">
    <property type="protein sequence ID" value="CUG93093.1"/>
    <property type="molecule type" value="Genomic_DNA"/>
</dbReference>
<dbReference type="InterPro" id="IPR001653">
    <property type="entry name" value="DAP_epimerase_DapF"/>
</dbReference>
<protein>
    <submittedName>
        <fullName evidence="3">Diaminopimelate epimerase, putative</fullName>
    </submittedName>
</protein>
<dbReference type="Pfam" id="PF01678">
    <property type="entry name" value="DAP_epimerase"/>
    <property type="match status" value="1"/>
</dbReference>
<dbReference type="Gene3D" id="3.10.310.10">
    <property type="entry name" value="Diaminopimelate Epimerase, Chain A, domain 1"/>
    <property type="match status" value="2"/>
</dbReference>
<keyword evidence="4" id="KW-1185">Reference proteome</keyword>
<dbReference type="VEuPathDB" id="TriTrypDB:BSAL_40720"/>
<name>A0A0S4JSX8_BODSA</name>
<keyword evidence="2" id="KW-0413">Isomerase</keyword>
<sequence length="446" mass="48052">MNGLGNDFVMFDFVSDIPIETHQHADASAYPVRNRGRIAMSLFLHQHRLQSPITWEFPKGVMRKVSNRQQGVGCDQLVVMCEGGTGSIDDVTENQIVALRRFKALCMLKKTAAGAPAPVLSDPTPLWVAVRIFNGADGDEVGMCGNALRCIAIYWYLKSILEFLWNVGADGTLPTEDEILSTFGKQVLIILPFSKRWMPCVVEDMPLSDILAAFYQRRESWRTAEAYEDVRENILAECVSLAQLSTCDVRVELGFSDLDTFPTLPSQAAGGENFGGAFPIPVETLVNHLSIVAPTTAAVVRDTVAAVFAVSVGNPHCVLIAKSSQESAAEGEMPSLLQDSVVDLIGAAINQWPAVYPIGGNIEFISLTSEPRLVVSESGSRTLCNARMRVFERGAGRTLACGSGACAAGVAIHATSKVANTPFESVIEMDGGELRIVTTVPADDVA</sequence>
<evidence type="ECO:0000256" key="1">
    <source>
        <dbReference type="ARBA" id="ARBA00010219"/>
    </source>
</evidence>
<dbReference type="PANTHER" id="PTHR31689:SF0">
    <property type="entry name" value="DIAMINOPIMELATE EPIMERASE"/>
    <property type="match status" value="1"/>
</dbReference>
<evidence type="ECO:0000256" key="2">
    <source>
        <dbReference type="ARBA" id="ARBA00023235"/>
    </source>
</evidence>
<dbReference type="PANTHER" id="PTHR31689">
    <property type="entry name" value="DIAMINOPIMELATE EPIMERASE, CHLOROPLASTIC"/>
    <property type="match status" value="1"/>
</dbReference>
<comment type="similarity">
    <text evidence="1">Belongs to the diaminopimelate epimerase family.</text>
</comment>
<reference evidence="4" key="1">
    <citation type="submission" date="2015-09" db="EMBL/GenBank/DDBJ databases">
        <authorList>
            <consortium name="Pathogen Informatics"/>
        </authorList>
    </citation>
    <scope>NUCLEOTIDE SEQUENCE [LARGE SCALE GENOMIC DNA]</scope>
    <source>
        <strain evidence="4">Lake Konstanz</strain>
    </source>
</reference>
<dbReference type="GO" id="GO:0009089">
    <property type="term" value="P:lysine biosynthetic process via diaminopimelate"/>
    <property type="evidence" value="ECO:0007669"/>
    <property type="project" value="InterPro"/>
</dbReference>
<dbReference type="Proteomes" id="UP000051952">
    <property type="component" value="Unassembled WGS sequence"/>
</dbReference>
<evidence type="ECO:0000313" key="3">
    <source>
        <dbReference type="EMBL" id="CUG93093.1"/>
    </source>
</evidence>
<dbReference type="GO" id="GO:0008837">
    <property type="term" value="F:diaminopimelate epimerase activity"/>
    <property type="evidence" value="ECO:0007669"/>
    <property type="project" value="InterPro"/>
</dbReference>